<proteinExistence type="predicted"/>
<gene>
    <name evidence="1" type="ORF">NMU03_04150</name>
</gene>
<accession>A0ABY5I6N2</accession>
<keyword evidence="2" id="KW-1185">Reference proteome</keyword>
<dbReference type="EMBL" id="CP101620">
    <property type="protein sequence ID" value="UTY40004.1"/>
    <property type="molecule type" value="Genomic_DNA"/>
</dbReference>
<evidence type="ECO:0000313" key="1">
    <source>
        <dbReference type="EMBL" id="UTY40004.1"/>
    </source>
</evidence>
<sequence length="175" mass="21082">MEKLKIYFIDSNHINYLRKYDSKVAYNNVPNRPYIGVVYKYNGFHYFAPLSSPKPKHTKLKNSTIDIFKIKDGKLGIINTNNMFPTPIEALIEAIPNIHDKKYKALLIEQLDFINHHREVLYHKVKQFQQRYRKGYIQQHVLERCYNFSIIRKKCIEYTQNNFKYIDKEEQLSFN</sequence>
<dbReference type="InterPro" id="IPR053735">
    <property type="entry name" value="Type_III_TA_endoRNase"/>
</dbReference>
<protein>
    <submittedName>
        <fullName evidence="1">Type III toxin-antitoxin system ToxN/AbiQ family toxin</fullName>
    </submittedName>
</protein>
<reference evidence="1" key="1">
    <citation type="submission" date="2022-07" db="EMBL/GenBank/DDBJ databases">
        <title>Faecal culturing of patients with breast cancer.</title>
        <authorList>
            <person name="Teng N.M.Y."/>
            <person name="Kiu R."/>
            <person name="Evans R."/>
            <person name="Baker D.J."/>
            <person name="Zenner C."/>
            <person name="Robinson S.D."/>
            <person name="Hall L.J."/>
        </authorList>
    </citation>
    <scope>NUCLEOTIDE SEQUENCE</scope>
    <source>
        <strain evidence="1">LH1062</strain>
    </source>
</reference>
<evidence type="ECO:0000313" key="2">
    <source>
        <dbReference type="Proteomes" id="UP001060112"/>
    </source>
</evidence>
<dbReference type="Proteomes" id="UP001060112">
    <property type="component" value="Chromosome"/>
</dbReference>
<dbReference type="InterPro" id="IPR025911">
    <property type="entry name" value="ToxN/AbiQ_toxin"/>
</dbReference>
<organism evidence="1 2">
    <name type="scientific">Allocoprobacillus halotolerans</name>
    <dbReference type="NCBI Taxonomy" id="2944914"/>
    <lineage>
        <taxon>Bacteria</taxon>
        <taxon>Bacillati</taxon>
        <taxon>Bacillota</taxon>
        <taxon>Erysipelotrichia</taxon>
        <taxon>Erysipelotrichales</taxon>
        <taxon>Erysipelotrichaceae</taxon>
        <taxon>Allocoprobacillus</taxon>
    </lineage>
</organism>
<dbReference type="Gene3D" id="3.10.129.130">
    <property type="match status" value="1"/>
</dbReference>
<name>A0ABY5I6N2_9FIRM</name>
<dbReference type="RefSeq" id="WP_290141442.1">
    <property type="nucleotide sequence ID" value="NZ_CP101620.1"/>
</dbReference>
<dbReference type="Pfam" id="PF13958">
    <property type="entry name" value="ToxN_toxin"/>
    <property type="match status" value="1"/>
</dbReference>